<comment type="caution">
    <text evidence="1">The sequence shown here is derived from an EMBL/GenBank/DDBJ whole genome shotgun (WGS) entry which is preliminary data.</text>
</comment>
<proteinExistence type="predicted"/>
<dbReference type="OrthoDB" id="2381446at2"/>
<name>A0A316D8U7_9BACL</name>
<sequence length="234" mass="26804">MDRFAYAVQGVVQFLSEAIEREWRTLEERRFHSQLQGPRFDLVGNWLEQFAGHEIWSNAHVRREEVLRYARGVREELGVVLGQIEPPCAMAVLCGLPAAQSLGYAPARLAASLGVADAQVLAWEQAGYLQIRAVLSERTPLLAFLHAQALEQQAEPEAAPVPETLERLLVEASTNPDFDLRRYVKPAVELRIRQWFHKWGMESEYREEDRVAVALVQERMKLELIEREEETEDA</sequence>
<accession>A0A316D8U7</accession>
<reference evidence="1 2" key="1">
    <citation type="submission" date="2018-05" db="EMBL/GenBank/DDBJ databases">
        <title>Genomic Encyclopedia of Type Strains, Phase IV (KMG-IV): sequencing the most valuable type-strain genomes for metagenomic binning, comparative biology and taxonomic classification.</title>
        <authorList>
            <person name="Goeker M."/>
        </authorList>
    </citation>
    <scope>NUCLEOTIDE SEQUENCE [LARGE SCALE GENOMIC DNA]</scope>
    <source>
        <strain evidence="1 2">DSM 18773</strain>
    </source>
</reference>
<protein>
    <submittedName>
        <fullName evidence="1">Uncharacterized protein</fullName>
    </submittedName>
</protein>
<dbReference type="EMBL" id="QGGL01000007">
    <property type="protein sequence ID" value="PWK13412.1"/>
    <property type="molecule type" value="Genomic_DNA"/>
</dbReference>
<evidence type="ECO:0000313" key="2">
    <source>
        <dbReference type="Proteomes" id="UP000245634"/>
    </source>
</evidence>
<dbReference type="AlphaFoldDB" id="A0A316D8U7"/>
<keyword evidence="2" id="KW-1185">Reference proteome</keyword>
<dbReference type="RefSeq" id="WP_109688656.1">
    <property type="nucleotide sequence ID" value="NZ_QGGL01000007.1"/>
</dbReference>
<organism evidence="1 2">
    <name type="scientific">Tumebacillus permanentifrigoris</name>
    <dbReference type="NCBI Taxonomy" id="378543"/>
    <lineage>
        <taxon>Bacteria</taxon>
        <taxon>Bacillati</taxon>
        <taxon>Bacillota</taxon>
        <taxon>Bacilli</taxon>
        <taxon>Bacillales</taxon>
        <taxon>Alicyclobacillaceae</taxon>
        <taxon>Tumebacillus</taxon>
    </lineage>
</organism>
<evidence type="ECO:0000313" key="1">
    <source>
        <dbReference type="EMBL" id="PWK13412.1"/>
    </source>
</evidence>
<gene>
    <name evidence="1" type="ORF">C7459_10779</name>
</gene>
<dbReference type="Proteomes" id="UP000245634">
    <property type="component" value="Unassembled WGS sequence"/>
</dbReference>